<gene>
    <name evidence="2" type="ORF">CUN67_28660</name>
</gene>
<keyword evidence="2" id="KW-0614">Plasmid</keyword>
<dbReference type="RefSeq" id="WP_208718850.1">
    <property type="nucleotide sequence ID" value="NZ_CP024770.1"/>
</dbReference>
<protein>
    <submittedName>
        <fullName evidence="2">Uncharacterized protein</fullName>
    </submittedName>
</protein>
<reference evidence="2 3" key="1">
    <citation type="submission" date="2017-11" db="EMBL/GenBank/DDBJ databases">
        <title>Genome sequence of Pantoea cypripedii NE1.</title>
        <authorList>
            <person name="Nascimento F.X."/>
        </authorList>
    </citation>
    <scope>NUCLEOTIDE SEQUENCE [LARGE SCALE GENOMIC DNA]</scope>
    <source>
        <strain evidence="2 3">NE1</strain>
        <plasmid evidence="3">pne1b</plasmid>
    </source>
</reference>
<dbReference type="EMBL" id="CP024770">
    <property type="protein sequence ID" value="QGY32909.1"/>
    <property type="molecule type" value="Genomic_DNA"/>
</dbReference>
<sequence length="96" mass="10929">MVKPRTREFGNAAANADPELEKKIQAFADGADLNPGEKTKPEELNKNAKRGYKNIRVPFNEYEYQVLEKLSKHEGRSMLNMLRQAILREAEKAGLI</sequence>
<feature type="compositionally biased region" description="Basic and acidic residues" evidence="1">
    <location>
        <begin position="35"/>
        <end position="46"/>
    </location>
</feature>
<accession>A0A6B9GGB8</accession>
<proteinExistence type="predicted"/>
<dbReference type="Proteomes" id="UP000502005">
    <property type="component" value="Plasmid pNE1B"/>
</dbReference>
<geneLocation type="plasmid" evidence="3">
    <name>pne1b</name>
</geneLocation>
<organism evidence="2 3">
    <name type="scientific">Pantoea cypripedii</name>
    <name type="common">Pectobacterium cypripedii</name>
    <name type="synonym">Erwinia cypripedii</name>
    <dbReference type="NCBI Taxonomy" id="55209"/>
    <lineage>
        <taxon>Bacteria</taxon>
        <taxon>Pseudomonadati</taxon>
        <taxon>Pseudomonadota</taxon>
        <taxon>Gammaproteobacteria</taxon>
        <taxon>Enterobacterales</taxon>
        <taxon>Erwiniaceae</taxon>
        <taxon>Pantoea</taxon>
    </lineage>
</organism>
<dbReference type="AlphaFoldDB" id="A0A6B9GGB8"/>
<evidence type="ECO:0000313" key="3">
    <source>
        <dbReference type="Proteomes" id="UP000502005"/>
    </source>
</evidence>
<name>A0A6B9GGB8_PANCY</name>
<evidence type="ECO:0000256" key="1">
    <source>
        <dbReference type="SAM" id="MobiDB-lite"/>
    </source>
</evidence>
<evidence type="ECO:0000313" key="2">
    <source>
        <dbReference type="EMBL" id="QGY32909.1"/>
    </source>
</evidence>
<feature type="region of interest" description="Disordered" evidence="1">
    <location>
        <begin position="28"/>
        <end position="47"/>
    </location>
</feature>